<keyword evidence="4" id="KW-0067">ATP-binding</keyword>
<proteinExistence type="predicted"/>
<keyword evidence="3 6" id="KW-0418">Kinase</keyword>
<evidence type="ECO:0000256" key="1">
    <source>
        <dbReference type="ARBA" id="ARBA00022679"/>
    </source>
</evidence>
<evidence type="ECO:0000256" key="3">
    <source>
        <dbReference type="ARBA" id="ARBA00022777"/>
    </source>
</evidence>
<name>A0A562RM76_9BURK</name>
<evidence type="ECO:0000256" key="2">
    <source>
        <dbReference type="ARBA" id="ARBA00022741"/>
    </source>
</evidence>
<accession>A0A562RM76</accession>
<feature type="domain" description="Protein kinase" evidence="5">
    <location>
        <begin position="15"/>
        <end position="312"/>
    </location>
</feature>
<dbReference type="Gene3D" id="1.10.510.10">
    <property type="entry name" value="Transferase(Phosphotransferase) domain 1"/>
    <property type="match status" value="1"/>
</dbReference>
<dbReference type="Gene3D" id="3.30.200.20">
    <property type="entry name" value="Phosphorylase Kinase, domain 1"/>
    <property type="match status" value="1"/>
</dbReference>
<reference evidence="6 7" key="1">
    <citation type="journal article" date="2015" name="Stand. Genomic Sci.">
        <title>Genomic Encyclopedia of Bacterial and Archaeal Type Strains, Phase III: the genomes of soil and plant-associated and newly described type strains.</title>
        <authorList>
            <person name="Whitman W.B."/>
            <person name="Woyke T."/>
            <person name="Klenk H.P."/>
            <person name="Zhou Y."/>
            <person name="Lilburn T.G."/>
            <person name="Beck B.J."/>
            <person name="De Vos P."/>
            <person name="Vandamme P."/>
            <person name="Eisen J.A."/>
            <person name="Garrity G."/>
            <person name="Hugenholtz P."/>
            <person name="Kyrpides N.C."/>
        </authorList>
    </citation>
    <scope>NUCLEOTIDE SEQUENCE [LARGE SCALE GENOMIC DNA]</scope>
    <source>
        <strain evidence="6 7">CGMCC 1.10822</strain>
    </source>
</reference>
<evidence type="ECO:0000259" key="5">
    <source>
        <dbReference type="PROSITE" id="PS50011"/>
    </source>
</evidence>
<organism evidence="6 7">
    <name type="scientific">Pseudoduganella lurida</name>
    <dbReference type="NCBI Taxonomy" id="1036180"/>
    <lineage>
        <taxon>Bacteria</taxon>
        <taxon>Pseudomonadati</taxon>
        <taxon>Pseudomonadota</taxon>
        <taxon>Betaproteobacteria</taxon>
        <taxon>Burkholderiales</taxon>
        <taxon>Oxalobacteraceae</taxon>
        <taxon>Telluria group</taxon>
        <taxon>Pseudoduganella</taxon>
    </lineage>
</organism>
<dbReference type="PROSITE" id="PS50011">
    <property type="entry name" value="PROTEIN_KINASE_DOM"/>
    <property type="match status" value="1"/>
</dbReference>
<sequence length="330" mass="35906">MPDQTTFLTLARGPYRLREQIGASVYGTIWRAEGPAGSPDVALKRINEAQMARALPGQRERWIASACSEITFLQALQPWDGRHVVRLVDSGWHDGLPVLALELLDGDLGRHVARRRAQDDAPAFAEVLDWITQLNQALAKVHQYGWRYLDLKPANVLVDAASGTVKLADFGTNRLLEAAGAHTYCGTANWQAPEQFFPAPGGGYATGRHSDYFALGALLYFLVTGAALRWCSTCGDAYREHLADGARVLRGRGPLPPVLADDEAERFAAQVPCISQYPALALLQALLAADPEARPRNALQISRLLGRIRAGLAGREALVRRGVAQLEGQA</sequence>
<dbReference type="Proteomes" id="UP000318431">
    <property type="component" value="Unassembled WGS sequence"/>
</dbReference>
<dbReference type="OrthoDB" id="9801841at2"/>
<evidence type="ECO:0000313" key="7">
    <source>
        <dbReference type="Proteomes" id="UP000318431"/>
    </source>
</evidence>
<gene>
    <name evidence="6" type="ORF">IP91_00630</name>
</gene>
<keyword evidence="7" id="KW-1185">Reference proteome</keyword>
<dbReference type="Pfam" id="PF00069">
    <property type="entry name" value="Pkinase"/>
    <property type="match status" value="1"/>
</dbReference>
<dbReference type="PANTHER" id="PTHR43289:SF6">
    <property type="entry name" value="SERINE_THREONINE-PROTEIN KINASE NEKL-3"/>
    <property type="match status" value="1"/>
</dbReference>
<evidence type="ECO:0000313" key="6">
    <source>
        <dbReference type="EMBL" id="TWI69560.1"/>
    </source>
</evidence>
<dbReference type="InterPro" id="IPR000719">
    <property type="entry name" value="Prot_kinase_dom"/>
</dbReference>
<dbReference type="SMART" id="SM00220">
    <property type="entry name" value="S_TKc"/>
    <property type="match status" value="1"/>
</dbReference>
<dbReference type="EMBL" id="VLLB01000001">
    <property type="protein sequence ID" value="TWI69560.1"/>
    <property type="molecule type" value="Genomic_DNA"/>
</dbReference>
<comment type="caution">
    <text evidence="6">The sequence shown here is derived from an EMBL/GenBank/DDBJ whole genome shotgun (WGS) entry which is preliminary data.</text>
</comment>
<dbReference type="AlphaFoldDB" id="A0A562RM76"/>
<keyword evidence="2" id="KW-0547">Nucleotide-binding</keyword>
<evidence type="ECO:0000256" key="4">
    <source>
        <dbReference type="ARBA" id="ARBA00022840"/>
    </source>
</evidence>
<dbReference type="PANTHER" id="PTHR43289">
    <property type="entry name" value="MITOGEN-ACTIVATED PROTEIN KINASE KINASE KINASE 20-RELATED"/>
    <property type="match status" value="1"/>
</dbReference>
<dbReference type="GO" id="GO:0004674">
    <property type="term" value="F:protein serine/threonine kinase activity"/>
    <property type="evidence" value="ECO:0007669"/>
    <property type="project" value="TreeGrafter"/>
</dbReference>
<dbReference type="InterPro" id="IPR011009">
    <property type="entry name" value="Kinase-like_dom_sf"/>
</dbReference>
<dbReference type="SUPFAM" id="SSF56112">
    <property type="entry name" value="Protein kinase-like (PK-like)"/>
    <property type="match status" value="1"/>
</dbReference>
<protein>
    <submittedName>
        <fullName evidence="6">Serine/threonine-protein kinase</fullName>
    </submittedName>
</protein>
<keyword evidence="1" id="KW-0808">Transferase</keyword>
<dbReference type="RefSeq" id="WP_145647311.1">
    <property type="nucleotide sequence ID" value="NZ_VLLB01000001.1"/>
</dbReference>
<dbReference type="GO" id="GO:0005524">
    <property type="term" value="F:ATP binding"/>
    <property type="evidence" value="ECO:0007669"/>
    <property type="project" value="UniProtKB-KW"/>
</dbReference>